<evidence type="ECO:0000313" key="2">
    <source>
        <dbReference type="EMBL" id="ABD32818.2"/>
    </source>
</evidence>
<reference evidence="2" key="1">
    <citation type="submission" date="2004-11" db="EMBL/GenBank/DDBJ databases">
        <authorList>
            <person name="Town C.D."/>
        </authorList>
    </citation>
    <scope>NUCLEOTIDE SEQUENCE</scope>
</reference>
<accession>Q2HTK8</accession>
<dbReference type="EMBL" id="AC150440">
    <property type="protein sequence ID" value="ABD32818.2"/>
    <property type="molecule type" value="Genomic_DNA"/>
</dbReference>
<name>Q2HTK8_MEDTR</name>
<protein>
    <submittedName>
        <fullName evidence="2">Uncharacterized protein</fullName>
    </submittedName>
</protein>
<dbReference type="AlphaFoldDB" id="Q2HTK8"/>
<sequence>MEILSKLSQNVEDFARRLNSDWPERMQEFLTGQERTSMLFATNGNGFLRRNTCMLFYLFAVILLIRDTRAS</sequence>
<proteinExistence type="predicted"/>
<gene>
    <name evidence="2" type="ORF">MtrDRAFT_AC150440g30v2</name>
</gene>
<keyword evidence="1" id="KW-1133">Transmembrane helix</keyword>
<keyword evidence="1" id="KW-0812">Transmembrane</keyword>
<keyword evidence="1" id="KW-0472">Membrane</keyword>
<organism evidence="2">
    <name type="scientific">Medicago truncatula</name>
    <name type="common">Barrel medic</name>
    <name type="synonym">Medicago tribuloides</name>
    <dbReference type="NCBI Taxonomy" id="3880"/>
    <lineage>
        <taxon>Eukaryota</taxon>
        <taxon>Viridiplantae</taxon>
        <taxon>Streptophyta</taxon>
        <taxon>Embryophyta</taxon>
        <taxon>Tracheophyta</taxon>
        <taxon>Spermatophyta</taxon>
        <taxon>Magnoliopsida</taxon>
        <taxon>eudicotyledons</taxon>
        <taxon>Gunneridae</taxon>
        <taxon>Pentapetalae</taxon>
        <taxon>rosids</taxon>
        <taxon>fabids</taxon>
        <taxon>Fabales</taxon>
        <taxon>Fabaceae</taxon>
        <taxon>Papilionoideae</taxon>
        <taxon>50 kb inversion clade</taxon>
        <taxon>NPAAA clade</taxon>
        <taxon>Hologalegina</taxon>
        <taxon>IRL clade</taxon>
        <taxon>Trifolieae</taxon>
        <taxon>Medicago</taxon>
    </lineage>
</organism>
<evidence type="ECO:0000256" key="1">
    <source>
        <dbReference type="SAM" id="Phobius"/>
    </source>
</evidence>
<feature type="transmembrane region" description="Helical" evidence="1">
    <location>
        <begin position="47"/>
        <end position="65"/>
    </location>
</feature>
<reference evidence="2" key="2">
    <citation type="submission" date="2007-03" db="EMBL/GenBank/DDBJ databases">
        <authorList>
            <consortium name="The International Medicago Genome Annotation Group"/>
        </authorList>
    </citation>
    <scope>NUCLEOTIDE SEQUENCE</scope>
</reference>